<keyword evidence="2" id="KW-0808">Transferase</keyword>
<dbReference type="CDD" id="cd03784">
    <property type="entry name" value="GT1_Gtf-like"/>
    <property type="match status" value="1"/>
</dbReference>
<evidence type="ECO:0000313" key="4">
    <source>
        <dbReference type="Proteomes" id="UP001141806"/>
    </source>
</evidence>
<dbReference type="FunFam" id="3.40.50.2000:FF:000061">
    <property type="entry name" value="UDP-glycosyltransferase 83A1"/>
    <property type="match status" value="1"/>
</dbReference>
<keyword evidence="4" id="KW-1185">Reference proteome</keyword>
<dbReference type="FunFam" id="3.40.50.2000:FF:000108">
    <property type="entry name" value="UDP-glycosyltransferase 83A1"/>
    <property type="match status" value="1"/>
</dbReference>
<dbReference type="SUPFAM" id="SSF53756">
    <property type="entry name" value="UDP-Glycosyltransferase/glycogen phosphorylase"/>
    <property type="match status" value="1"/>
</dbReference>
<evidence type="ECO:0008006" key="5">
    <source>
        <dbReference type="Google" id="ProtNLM"/>
    </source>
</evidence>
<dbReference type="GO" id="GO:0080043">
    <property type="term" value="F:quercetin 3-O-glucosyltransferase activity"/>
    <property type="evidence" value="ECO:0007669"/>
    <property type="project" value="TreeGrafter"/>
</dbReference>
<dbReference type="PANTHER" id="PTHR11926:SF1412">
    <property type="entry name" value="UDP-GLYCOSYLTRANSFERASE 83A1-LIKE"/>
    <property type="match status" value="1"/>
</dbReference>
<evidence type="ECO:0000256" key="1">
    <source>
        <dbReference type="ARBA" id="ARBA00009995"/>
    </source>
</evidence>
<dbReference type="AlphaFoldDB" id="A0A9Q0KSY4"/>
<dbReference type="GO" id="GO:0080044">
    <property type="term" value="F:quercetin 7-O-glucosyltransferase activity"/>
    <property type="evidence" value="ECO:0007669"/>
    <property type="project" value="TreeGrafter"/>
</dbReference>
<dbReference type="OrthoDB" id="5835829at2759"/>
<dbReference type="PANTHER" id="PTHR11926">
    <property type="entry name" value="GLUCOSYL/GLUCURONOSYL TRANSFERASES"/>
    <property type="match status" value="1"/>
</dbReference>
<proteinExistence type="inferred from homology"/>
<comment type="similarity">
    <text evidence="1">Belongs to the UDP-glycosyltransferase family.</text>
</comment>
<comment type="caution">
    <text evidence="3">The sequence shown here is derived from an EMBL/GenBank/DDBJ whole genome shotgun (WGS) entry which is preliminary data.</text>
</comment>
<accession>A0A9Q0KSY4</accession>
<name>A0A9Q0KSY4_9MAGN</name>
<organism evidence="3 4">
    <name type="scientific">Protea cynaroides</name>
    <dbReference type="NCBI Taxonomy" id="273540"/>
    <lineage>
        <taxon>Eukaryota</taxon>
        <taxon>Viridiplantae</taxon>
        <taxon>Streptophyta</taxon>
        <taxon>Embryophyta</taxon>
        <taxon>Tracheophyta</taxon>
        <taxon>Spermatophyta</taxon>
        <taxon>Magnoliopsida</taxon>
        <taxon>Proteales</taxon>
        <taxon>Proteaceae</taxon>
        <taxon>Protea</taxon>
    </lineage>
</organism>
<dbReference type="EMBL" id="JAMYWD010000003">
    <property type="protein sequence ID" value="KAJ4976127.1"/>
    <property type="molecule type" value="Genomic_DNA"/>
</dbReference>
<protein>
    <recommendedName>
        <fullName evidence="5">Glycosyltransferase</fullName>
    </recommendedName>
</protein>
<evidence type="ECO:0000313" key="3">
    <source>
        <dbReference type="EMBL" id="KAJ4976127.1"/>
    </source>
</evidence>
<dbReference type="Gene3D" id="3.40.50.2000">
    <property type="entry name" value="Glycogen Phosphorylase B"/>
    <property type="match status" value="2"/>
</dbReference>
<dbReference type="InterPro" id="IPR002213">
    <property type="entry name" value="UDP_glucos_trans"/>
</dbReference>
<reference evidence="3" key="1">
    <citation type="journal article" date="2023" name="Plant J.">
        <title>The genome of the king protea, Protea cynaroides.</title>
        <authorList>
            <person name="Chang J."/>
            <person name="Duong T.A."/>
            <person name="Schoeman C."/>
            <person name="Ma X."/>
            <person name="Roodt D."/>
            <person name="Barker N."/>
            <person name="Li Z."/>
            <person name="Van de Peer Y."/>
            <person name="Mizrachi E."/>
        </authorList>
    </citation>
    <scope>NUCLEOTIDE SEQUENCE</scope>
    <source>
        <tissue evidence="3">Young leaves</tissue>
    </source>
</reference>
<dbReference type="Pfam" id="PF00201">
    <property type="entry name" value="UDPGT"/>
    <property type="match status" value="1"/>
</dbReference>
<gene>
    <name evidence="3" type="ORF">NE237_001233</name>
</gene>
<sequence length="454" mass="50639">MGKLPHVLVVPAPAQSHVMSLMRLSHKLADHGIKITFVNTDFIQSKVTVPMLRKGAEENSKIHLVSVPDGLEPDDDRRDVQKLSESILNVMPGHLENLIKRIKESNEDEELTCIISDMTFWWPLKLAEKMGIRGAAFWPAAAGTLALSLHISTLKEAGIIDDNGTLTKNEMIQLSPTMPGISTSELIWNCTADKNMQKVIFETAVNANQAIKACNWILCNTALQLEPWASDLIPNIQPIGPLFCINCHDQSACNFLQEDSTCMNWLDQQPLRSVIYVAFGSISSLNQQQFNELALGLEYVGRPFLWVVRPDFTNGLVTKYPDGFIANHGKIVTWAPQQKLLAHPSIACFLTHCGWNSILDAVTMGVPFLCWPNQFDQFLHKNYICDVWKVGLALNPDGSGIVSGDQIRKKIDKLLRDEDIIANSFQFMEVATKTINEGGTSFNNLGLFVEQIKQ</sequence>
<dbReference type="Proteomes" id="UP001141806">
    <property type="component" value="Unassembled WGS sequence"/>
</dbReference>
<evidence type="ECO:0000256" key="2">
    <source>
        <dbReference type="ARBA" id="ARBA00022679"/>
    </source>
</evidence>